<dbReference type="Proteomes" id="UP000253529">
    <property type="component" value="Unassembled WGS sequence"/>
</dbReference>
<dbReference type="Pfam" id="PF13242">
    <property type="entry name" value="Hydrolase_like"/>
    <property type="match status" value="1"/>
</dbReference>
<keyword evidence="3" id="KW-0963">Cytoplasm</keyword>
<dbReference type="PANTHER" id="PTHR42891">
    <property type="entry name" value="D-GLYCERO-BETA-D-MANNO-HEPTOSE-1,7-BISPHOSPHATE 7-PHOSPHATASE"/>
    <property type="match status" value="1"/>
</dbReference>
<keyword evidence="5" id="KW-0378">Hydrolase</keyword>
<keyword evidence="4" id="KW-0479">Metal-binding</keyword>
<dbReference type="GO" id="GO:0046872">
    <property type="term" value="F:metal ion binding"/>
    <property type="evidence" value="ECO:0007669"/>
    <property type="project" value="UniProtKB-KW"/>
</dbReference>
<dbReference type="Pfam" id="PF00483">
    <property type="entry name" value="NTP_transferase"/>
    <property type="match status" value="1"/>
</dbReference>
<sequence>MPNQCAILLGGPGAALGETATAGPKPLAEAGGCALLETLLFEARRRGFDEFLLLAGGGGEAVAAFVAERRLEERFSCRVELSVEPAAPGAGGAIGRARDRLRDDFLLLNGDGWFDFNWLDLMARARRERVGAALALRATAFPDRYGPVDLDGSLVTTIHSPDERSGSALVNGGVSYFTRRMLEGCDGASSLENDILPGLAARRALRGYAYSGLYVDAAVPDAPAVEGDLLPRRRPAAFLDRDGILNIDHGYVHAPEQVEWVPGARQAVKALNDAGYYVFVVTNQAGVARGLYGEADVVALHRWMAQELASIGASIDDWRYCPFHPEGSVEAYRAAHDWRKPSPGMIVDLLDRWPVEREGSFLIGDKASDIEAAEAAGLPGSLFRSGDLLAFLQSVPRFADGVGFRRASMTLESVR</sequence>
<dbReference type="Gene3D" id="3.90.550.10">
    <property type="entry name" value="Spore Coat Polysaccharide Biosynthesis Protein SpsA, Chain A"/>
    <property type="match status" value="1"/>
</dbReference>
<organism evidence="9 10">
    <name type="scientific">Roseiarcus fermentans</name>
    <dbReference type="NCBI Taxonomy" id="1473586"/>
    <lineage>
        <taxon>Bacteria</taxon>
        <taxon>Pseudomonadati</taxon>
        <taxon>Pseudomonadota</taxon>
        <taxon>Alphaproteobacteria</taxon>
        <taxon>Hyphomicrobiales</taxon>
        <taxon>Roseiarcaceae</taxon>
        <taxon>Roseiarcus</taxon>
    </lineage>
</organism>
<dbReference type="InterPro" id="IPR004446">
    <property type="entry name" value="Heptose_bisP_phosphatase"/>
</dbReference>
<evidence type="ECO:0000256" key="4">
    <source>
        <dbReference type="ARBA" id="ARBA00022723"/>
    </source>
</evidence>
<name>A0A366FT82_9HYPH</name>
<proteinExistence type="inferred from homology"/>
<dbReference type="Gene3D" id="3.40.50.1000">
    <property type="entry name" value="HAD superfamily/HAD-like"/>
    <property type="match status" value="1"/>
</dbReference>
<keyword evidence="6" id="KW-0119">Carbohydrate metabolism</keyword>
<dbReference type="AlphaFoldDB" id="A0A366FT82"/>
<dbReference type="GO" id="GO:0005975">
    <property type="term" value="P:carbohydrate metabolic process"/>
    <property type="evidence" value="ECO:0007669"/>
    <property type="project" value="InterPro"/>
</dbReference>
<evidence type="ECO:0000256" key="7">
    <source>
        <dbReference type="ARBA" id="ARBA00031828"/>
    </source>
</evidence>
<dbReference type="CDD" id="cd07503">
    <property type="entry name" value="HAD_HisB-N"/>
    <property type="match status" value="1"/>
</dbReference>
<comment type="caution">
    <text evidence="9">The sequence shown here is derived from an EMBL/GenBank/DDBJ whole genome shotgun (WGS) entry which is preliminary data.</text>
</comment>
<dbReference type="InterPro" id="IPR029044">
    <property type="entry name" value="Nucleotide-diphossugar_trans"/>
</dbReference>
<protein>
    <recommendedName>
        <fullName evidence="7">D,D-heptose 1,7-bisphosphate phosphatase</fullName>
    </recommendedName>
</protein>
<evidence type="ECO:0000259" key="8">
    <source>
        <dbReference type="Pfam" id="PF00483"/>
    </source>
</evidence>
<dbReference type="InterPro" id="IPR036412">
    <property type="entry name" value="HAD-like_sf"/>
</dbReference>
<reference evidence="9 10" key="1">
    <citation type="submission" date="2018-06" db="EMBL/GenBank/DDBJ databases">
        <title>Genomic Encyclopedia of Type Strains, Phase IV (KMG-IV): sequencing the most valuable type-strain genomes for metagenomic binning, comparative biology and taxonomic classification.</title>
        <authorList>
            <person name="Goeker M."/>
        </authorList>
    </citation>
    <scope>NUCLEOTIDE SEQUENCE [LARGE SCALE GENOMIC DNA]</scope>
    <source>
        <strain evidence="9 10">DSM 24875</strain>
    </source>
</reference>
<gene>
    <name evidence="9" type="ORF">DFR50_102234</name>
</gene>
<dbReference type="SUPFAM" id="SSF53448">
    <property type="entry name" value="Nucleotide-diphospho-sugar transferases"/>
    <property type="match status" value="1"/>
</dbReference>
<evidence type="ECO:0000256" key="3">
    <source>
        <dbReference type="ARBA" id="ARBA00022490"/>
    </source>
</evidence>
<dbReference type="PANTHER" id="PTHR42891:SF1">
    <property type="entry name" value="D-GLYCERO-BETA-D-MANNO-HEPTOSE-1,7-BISPHOSPHATE 7-PHOSPHATASE"/>
    <property type="match status" value="1"/>
</dbReference>
<comment type="subcellular location">
    <subcellularLocation>
        <location evidence="1">Cytoplasm</location>
    </subcellularLocation>
</comment>
<evidence type="ECO:0000256" key="5">
    <source>
        <dbReference type="ARBA" id="ARBA00022801"/>
    </source>
</evidence>
<dbReference type="EMBL" id="QNRK01000002">
    <property type="protein sequence ID" value="RBP17741.1"/>
    <property type="molecule type" value="Genomic_DNA"/>
</dbReference>
<dbReference type="InterPro" id="IPR023214">
    <property type="entry name" value="HAD_sf"/>
</dbReference>
<dbReference type="RefSeq" id="WP_113887690.1">
    <property type="nucleotide sequence ID" value="NZ_QNRK01000002.1"/>
</dbReference>
<dbReference type="GO" id="GO:0005737">
    <property type="term" value="C:cytoplasm"/>
    <property type="evidence" value="ECO:0007669"/>
    <property type="project" value="UniProtKB-SubCell"/>
</dbReference>
<evidence type="ECO:0000313" key="9">
    <source>
        <dbReference type="EMBL" id="RBP17741.1"/>
    </source>
</evidence>
<evidence type="ECO:0000256" key="1">
    <source>
        <dbReference type="ARBA" id="ARBA00004496"/>
    </source>
</evidence>
<evidence type="ECO:0000256" key="2">
    <source>
        <dbReference type="ARBA" id="ARBA00005628"/>
    </source>
</evidence>
<dbReference type="InterPro" id="IPR006549">
    <property type="entry name" value="HAD-SF_hydro_IIIA"/>
</dbReference>
<dbReference type="InterPro" id="IPR006543">
    <property type="entry name" value="Histidinol-phos"/>
</dbReference>
<dbReference type="NCBIfam" id="TIGR01662">
    <property type="entry name" value="HAD-SF-IIIA"/>
    <property type="match status" value="1"/>
</dbReference>
<dbReference type="NCBIfam" id="TIGR01656">
    <property type="entry name" value="Histidinol-ppas"/>
    <property type="match status" value="1"/>
</dbReference>
<comment type="similarity">
    <text evidence="2">Belongs to the GmhB family.</text>
</comment>
<dbReference type="InterPro" id="IPR005835">
    <property type="entry name" value="NTP_transferase_dom"/>
</dbReference>
<keyword evidence="10" id="KW-1185">Reference proteome</keyword>
<accession>A0A366FT82</accession>
<dbReference type="SUPFAM" id="SSF56784">
    <property type="entry name" value="HAD-like"/>
    <property type="match status" value="1"/>
</dbReference>
<feature type="domain" description="Nucleotidyl transferase" evidence="8">
    <location>
        <begin position="7"/>
        <end position="183"/>
    </location>
</feature>
<dbReference type="OrthoDB" id="9814110at2"/>
<dbReference type="GO" id="GO:0016791">
    <property type="term" value="F:phosphatase activity"/>
    <property type="evidence" value="ECO:0007669"/>
    <property type="project" value="InterPro"/>
</dbReference>
<evidence type="ECO:0000256" key="6">
    <source>
        <dbReference type="ARBA" id="ARBA00023277"/>
    </source>
</evidence>
<evidence type="ECO:0000313" key="10">
    <source>
        <dbReference type="Proteomes" id="UP000253529"/>
    </source>
</evidence>